<gene>
    <name evidence="1" type="ORF">LPBF_06790</name>
</gene>
<organism evidence="1 2">
    <name type="scientific">Flavobacterium crassostreae</name>
    <dbReference type="NCBI Taxonomy" id="1763534"/>
    <lineage>
        <taxon>Bacteria</taxon>
        <taxon>Pseudomonadati</taxon>
        <taxon>Bacteroidota</taxon>
        <taxon>Flavobacteriia</taxon>
        <taxon>Flavobacteriales</taxon>
        <taxon>Flavobacteriaceae</taxon>
        <taxon>Flavobacterium</taxon>
    </lineage>
</organism>
<dbReference type="AlphaFoldDB" id="A0A1B9E3W4"/>
<proteinExistence type="predicted"/>
<dbReference type="EMBL" id="LVEP01000022">
    <property type="protein sequence ID" value="OCB76633.1"/>
    <property type="molecule type" value="Genomic_DNA"/>
</dbReference>
<accession>A0A1B9E3W4</accession>
<sequence>MHTPAKNTSYFGTLVILMDLILNSPHINCYLCTLFVTQNKHPTWQQTLWYIYNGPKRNLPEV</sequence>
<protein>
    <submittedName>
        <fullName evidence="1">Uncharacterized protein</fullName>
    </submittedName>
</protein>
<reference evidence="1 2" key="1">
    <citation type="submission" date="2016-03" db="EMBL/GenBank/DDBJ databases">
        <authorList>
            <person name="Ploux O."/>
        </authorList>
    </citation>
    <scope>NUCLEOTIDE SEQUENCE [LARGE SCALE GENOMIC DNA]</scope>
    <source>
        <strain evidence="1 2">LPB0076</strain>
    </source>
</reference>
<name>A0A1B9E3W4_9FLAO</name>
<evidence type="ECO:0000313" key="1">
    <source>
        <dbReference type="EMBL" id="OCB76633.1"/>
    </source>
</evidence>
<evidence type="ECO:0000313" key="2">
    <source>
        <dbReference type="Proteomes" id="UP000093510"/>
    </source>
</evidence>
<dbReference type="Proteomes" id="UP000093510">
    <property type="component" value="Unassembled WGS sequence"/>
</dbReference>
<keyword evidence="2" id="KW-1185">Reference proteome</keyword>
<comment type="caution">
    <text evidence="1">The sequence shown here is derived from an EMBL/GenBank/DDBJ whole genome shotgun (WGS) entry which is preliminary data.</text>
</comment>